<evidence type="ECO:0000313" key="2">
    <source>
        <dbReference type="EMBL" id="TQM43105.1"/>
    </source>
</evidence>
<evidence type="ECO:0000259" key="1">
    <source>
        <dbReference type="PROSITE" id="PS51186"/>
    </source>
</evidence>
<dbReference type="InterPro" id="IPR051908">
    <property type="entry name" value="Ribosomal_N-acetyltransferase"/>
</dbReference>
<keyword evidence="3" id="KW-1185">Reference proteome</keyword>
<keyword evidence="2" id="KW-0808">Transferase</keyword>
<dbReference type="AlphaFoldDB" id="A0A543GAI6"/>
<dbReference type="EMBL" id="VFPH01000001">
    <property type="protein sequence ID" value="TQM43105.1"/>
    <property type="molecule type" value="Genomic_DNA"/>
</dbReference>
<dbReference type="GO" id="GO:0008999">
    <property type="term" value="F:protein-N-terminal-alanine acetyltransferase activity"/>
    <property type="evidence" value="ECO:0007669"/>
    <property type="project" value="TreeGrafter"/>
</dbReference>
<dbReference type="InterPro" id="IPR000182">
    <property type="entry name" value="GNAT_dom"/>
</dbReference>
<dbReference type="GO" id="GO:0005737">
    <property type="term" value="C:cytoplasm"/>
    <property type="evidence" value="ECO:0007669"/>
    <property type="project" value="TreeGrafter"/>
</dbReference>
<dbReference type="SUPFAM" id="SSF55729">
    <property type="entry name" value="Acyl-CoA N-acyltransferases (Nat)"/>
    <property type="match status" value="1"/>
</dbReference>
<proteinExistence type="predicted"/>
<feature type="domain" description="N-acetyltransferase" evidence="1">
    <location>
        <begin position="45"/>
        <end position="210"/>
    </location>
</feature>
<name>A0A543GAI6_9PSEU</name>
<dbReference type="GO" id="GO:1990189">
    <property type="term" value="F:protein N-terminal-serine acetyltransferase activity"/>
    <property type="evidence" value="ECO:0007669"/>
    <property type="project" value="TreeGrafter"/>
</dbReference>
<dbReference type="PANTHER" id="PTHR43441">
    <property type="entry name" value="RIBOSOMAL-PROTEIN-SERINE ACETYLTRANSFERASE"/>
    <property type="match status" value="1"/>
</dbReference>
<dbReference type="PROSITE" id="PS51186">
    <property type="entry name" value="GNAT"/>
    <property type="match status" value="1"/>
</dbReference>
<sequence>MMRSLAVVLAAGRLYSRPIRHSLRVHRSRGSCLRLGPVTAGGHVVVLRPPRFSDVEAWRSIRLRDRCLIEPFWLSSTLSWEERHSDRAWMEEVLSGRANARVGRSLSLVIEVDGAFAGQFNLERIDTGARSAEIGAWLDSTLAGRWIMRAAGQLLADHAFGSMGLRRITAPVCVDNVAAALAVRHFGMCREGTMASYLDVGGRRMPHDLWAITADTWVATAGRSSAAG</sequence>
<dbReference type="Gene3D" id="3.40.630.30">
    <property type="match status" value="1"/>
</dbReference>
<organism evidence="2 3">
    <name type="scientific">Pseudonocardia cypriaca</name>
    <dbReference type="NCBI Taxonomy" id="882449"/>
    <lineage>
        <taxon>Bacteria</taxon>
        <taxon>Bacillati</taxon>
        <taxon>Actinomycetota</taxon>
        <taxon>Actinomycetes</taxon>
        <taxon>Pseudonocardiales</taxon>
        <taxon>Pseudonocardiaceae</taxon>
        <taxon>Pseudonocardia</taxon>
    </lineage>
</organism>
<reference evidence="2 3" key="1">
    <citation type="submission" date="2019-06" db="EMBL/GenBank/DDBJ databases">
        <title>Sequencing the genomes of 1000 actinobacteria strains.</title>
        <authorList>
            <person name="Klenk H.-P."/>
        </authorList>
    </citation>
    <scope>NUCLEOTIDE SEQUENCE [LARGE SCALE GENOMIC DNA]</scope>
    <source>
        <strain evidence="2 3">DSM 45511</strain>
    </source>
</reference>
<dbReference type="InterPro" id="IPR016181">
    <property type="entry name" value="Acyl_CoA_acyltransferase"/>
</dbReference>
<gene>
    <name evidence="2" type="ORF">FB388_0446</name>
</gene>
<dbReference type="Proteomes" id="UP000319818">
    <property type="component" value="Unassembled WGS sequence"/>
</dbReference>
<evidence type="ECO:0000313" key="3">
    <source>
        <dbReference type="Proteomes" id="UP000319818"/>
    </source>
</evidence>
<dbReference type="PANTHER" id="PTHR43441:SF10">
    <property type="entry name" value="ACETYLTRANSFERASE"/>
    <property type="match status" value="1"/>
</dbReference>
<protein>
    <submittedName>
        <fullName evidence="2">Ribosomal-protein-alanine N-acetyltransferase</fullName>
    </submittedName>
</protein>
<accession>A0A543GAI6</accession>
<comment type="caution">
    <text evidence="2">The sequence shown here is derived from an EMBL/GenBank/DDBJ whole genome shotgun (WGS) entry which is preliminary data.</text>
</comment>
<dbReference type="Pfam" id="PF13302">
    <property type="entry name" value="Acetyltransf_3"/>
    <property type="match status" value="1"/>
</dbReference>